<dbReference type="AlphaFoldDB" id="A0A382RIU4"/>
<accession>A0A382RIU4</accession>
<organism evidence="1">
    <name type="scientific">marine metagenome</name>
    <dbReference type="NCBI Taxonomy" id="408172"/>
    <lineage>
        <taxon>unclassified sequences</taxon>
        <taxon>metagenomes</taxon>
        <taxon>ecological metagenomes</taxon>
    </lineage>
</organism>
<dbReference type="EMBL" id="UINC01122036">
    <property type="protein sequence ID" value="SVC97603.1"/>
    <property type="molecule type" value="Genomic_DNA"/>
</dbReference>
<proteinExistence type="predicted"/>
<evidence type="ECO:0000313" key="1">
    <source>
        <dbReference type="EMBL" id="SVC97603.1"/>
    </source>
</evidence>
<protein>
    <submittedName>
        <fullName evidence="1">Uncharacterized protein</fullName>
    </submittedName>
</protein>
<gene>
    <name evidence="1" type="ORF">METZ01_LOCUS350457</name>
</gene>
<name>A0A382RIU4_9ZZZZ</name>
<reference evidence="1" key="1">
    <citation type="submission" date="2018-05" db="EMBL/GenBank/DDBJ databases">
        <authorList>
            <person name="Lanie J.A."/>
            <person name="Ng W.-L."/>
            <person name="Kazmierczak K.M."/>
            <person name="Andrzejewski T.M."/>
            <person name="Davidsen T.M."/>
            <person name="Wayne K.J."/>
            <person name="Tettelin H."/>
            <person name="Glass J.I."/>
            <person name="Rusch D."/>
            <person name="Podicherti R."/>
            <person name="Tsui H.-C.T."/>
            <person name="Winkler M.E."/>
        </authorList>
    </citation>
    <scope>NUCLEOTIDE SEQUENCE</scope>
</reference>
<sequence length="53" mass="6310">MVFFVNPKRENYRRINCKEDPGNIDITICSLDKPEDFVPKFDIYADTKLSWVK</sequence>